<evidence type="ECO:0000313" key="2">
    <source>
        <dbReference type="Proteomes" id="UP000663760"/>
    </source>
</evidence>
<dbReference type="AlphaFoldDB" id="A0A7I8LAS4"/>
<dbReference type="EMBL" id="LR746276">
    <property type="protein sequence ID" value="CAA7407099.1"/>
    <property type="molecule type" value="Genomic_DNA"/>
</dbReference>
<dbReference type="Proteomes" id="UP000663760">
    <property type="component" value="Chromosome 13"/>
</dbReference>
<keyword evidence="2" id="KW-1185">Reference proteome</keyword>
<dbReference type="PANTHER" id="PTHR33067">
    <property type="entry name" value="RNA-DIRECTED DNA POLYMERASE-RELATED"/>
    <property type="match status" value="1"/>
</dbReference>
<dbReference type="OrthoDB" id="1744168at2759"/>
<accession>A0A7I8LAS4</accession>
<dbReference type="CDD" id="cd00303">
    <property type="entry name" value="retropepsin_like"/>
    <property type="match status" value="1"/>
</dbReference>
<sequence>MMKNIKLKNPKIEPPKLRDLIELQLADGSTKKPYGRVNDISVKVEGLEFLVDFIITDMKVIENLNHAPIILGRPFLTTASVATNFKKETISLSVGQKKVEIDMNKVMKCPEVLVRMST</sequence>
<protein>
    <submittedName>
        <fullName evidence="1">Uncharacterized protein</fullName>
    </submittedName>
</protein>
<dbReference type="PANTHER" id="PTHR33067:SF31">
    <property type="entry name" value="RNA-DIRECTED DNA POLYMERASE"/>
    <property type="match status" value="1"/>
</dbReference>
<proteinExistence type="predicted"/>
<dbReference type="InterPro" id="IPR021109">
    <property type="entry name" value="Peptidase_aspartic_dom_sf"/>
</dbReference>
<dbReference type="Gene3D" id="2.40.70.10">
    <property type="entry name" value="Acid Proteases"/>
    <property type="match status" value="1"/>
</dbReference>
<organism evidence="1 2">
    <name type="scientific">Spirodela intermedia</name>
    <name type="common">Intermediate duckweed</name>
    <dbReference type="NCBI Taxonomy" id="51605"/>
    <lineage>
        <taxon>Eukaryota</taxon>
        <taxon>Viridiplantae</taxon>
        <taxon>Streptophyta</taxon>
        <taxon>Embryophyta</taxon>
        <taxon>Tracheophyta</taxon>
        <taxon>Spermatophyta</taxon>
        <taxon>Magnoliopsida</taxon>
        <taxon>Liliopsida</taxon>
        <taxon>Araceae</taxon>
        <taxon>Lemnoideae</taxon>
        <taxon>Spirodela</taxon>
    </lineage>
</organism>
<name>A0A7I8LAS4_SPIIN</name>
<reference evidence="1" key="1">
    <citation type="submission" date="2020-02" db="EMBL/GenBank/DDBJ databases">
        <authorList>
            <person name="Scholz U."/>
            <person name="Mascher M."/>
            <person name="Fiebig A."/>
        </authorList>
    </citation>
    <scope>NUCLEOTIDE SEQUENCE</scope>
</reference>
<evidence type="ECO:0000313" key="1">
    <source>
        <dbReference type="EMBL" id="CAA7407099.1"/>
    </source>
</evidence>
<gene>
    <name evidence="1" type="ORF">SI8410_13017777</name>
</gene>